<dbReference type="EMBL" id="WJXW01000017">
    <property type="protein sequence ID" value="KAF9729149.1"/>
    <property type="molecule type" value="Genomic_DNA"/>
</dbReference>
<comment type="caution">
    <text evidence="2">The sequence shown here is derived from an EMBL/GenBank/DDBJ whole genome shotgun (WGS) entry which is preliminary data.</text>
</comment>
<proteinExistence type="predicted"/>
<name>A0A9P6G570_9PLEO</name>
<organism evidence="2 3">
    <name type="scientific">Paraphaeosphaeria minitans</name>
    <dbReference type="NCBI Taxonomy" id="565426"/>
    <lineage>
        <taxon>Eukaryota</taxon>
        <taxon>Fungi</taxon>
        <taxon>Dikarya</taxon>
        <taxon>Ascomycota</taxon>
        <taxon>Pezizomycotina</taxon>
        <taxon>Dothideomycetes</taxon>
        <taxon>Pleosporomycetidae</taxon>
        <taxon>Pleosporales</taxon>
        <taxon>Massarineae</taxon>
        <taxon>Didymosphaeriaceae</taxon>
        <taxon>Paraphaeosphaeria</taxon>
    </lineage>
</organism>
<accession>A0A9P6G570</accession>
<sequence length="149" mass="15976">MTPTDTKTDGFINPGLTSAVGANKEKNIPMTLNTIATIATSAVGNLCSITAVTVKKDEWNEAMTRDTIALKAMLLGAADVDEREQKTRTRDSLVHPGRASSRANTNVTREAVAEMTTEAYEHDQLDVEMRSSSLRRALAVALKALAEGA</sequence>
<protein>
    <submittedName>
        <fullName evidence="2">Uncharacterized protein</fullName>
    </submittedName>
</protein>
<dbReference type="Proteomes" id="UP000756921">
    <property type="component" value="Unassembled WGS sequence"/>
</dbReference>
<feature type="compositionally biased region" description="Basic and acidic residues" evidence="1">
    <location>
        <begin position="83"/>
        <end position="93"/>
    </location>
</feature>
<dbReference type="AlphaFoldDB" id="A0A9P6G570"/>
<gene>
    <name evidence="2" type="ORF">PMIN01_12839</name>
</gene>
<evidence type="ECO:0000313" key="3">
    <source>
        <dbReference type="Proteomes" id="UP000756921"/>
    </source>
</evidence>
<evidence type="ECO:0000313" key="2">
    <source>
        <dbReference type="EMBL" id="KAF9729149.1"/>
    </source>
</evidence>
<evidence type="ECO:0000256" key="1">
    <source>
        <dbReference type="SAM" id="MobiDB-lite"/>
    </source>
</evidence>
<feature type="region of interest" description="Disordered" evidence="1">
    <location>
        <begin position="81"/>
        <end position="105"/>
    </location>
</feature>
<keyword evidence="3" id="KW-1185">Reference proteome</keyword>
<reference evidence="2" key="1">
    <citation type="journal article" date="2020" name="Mol. Plant Microbe Interact.">
        <title>Genome Sequence of the Biocontrol Agent Coniothyrium minitans strain Conio (IMI 134523).</title>
        <authorList>
            <person name="Patel D."/>
            <person name="Shittu T.A."/>
            <person name="Baroncelli R."/>
            <person name="Muthumeenakshi S."/>
            <person name="Osborne T.H."/>
            <person name="Janganan T.K."/>
            <person name="Sreenivasaprasad S."/>
        </authorList>
    </citation>
    <scope>NUCLEOTIDE SEQUENCE</scope>
    <source>
        <strain evidence="2">Conio</strain>
    </source>
</reference>